<dbReference type="InterPro" id="IPR002372">
    <property type="entry name" value="PQQ_rpt_dom"/>
</dbReference>
<reference evidence="2" key="1">
    <citation type="journal article" date="2014" name="Int. J. Syst. Evol. Microbiol.">
        <title>Complete genome sequence of Corynebacterium casei LMG S-19264T (=DSM 44701T), isolated from a smear-ripened cheese.</title>
        <authorList>
            <consortium name="US DOE Joint Genome Institute (JGI-PGF)"/>
            <person name="Walter F."/>
            <person name="Albersmeier A."/>
            <person name="Kalinowski J."/>
            <person name="Ruckert C."/>
        </authorList>
    </citation>
    <scope>NUCLEOTIDE SEQUENCE</scope>
    <source>
        <strain evidence="2">JCM 19831</strain>
    </source>
</reference>
<protein>
    <recommendedName>
        <fullName evidence="1">Pyrrolo-quinoline quinone repeat domain-containing protein</fullName>
    </recommendedName>
</protein>
<organism evidence="2 3">
    <name type="scientific">Dactylosporangium sucinum</name>
    <dbReference type="NCBI Taxonomy" id="1424081"/>
    <lineage>
        <taxon>Bacteria</taxon>
        <taxon>Bacillati</taxon>
        <taxon>Actinomycetota</taxon>
        <taxon>Actinomycetes</taxon>
        <taxon>Micromonosporales</taxon>
        <taxon>Micromonosporaceae</taxon>
        <taxon>Dactylosporangium</taxon>
    </lineage>
</organism>
<dbReference type="AlphaFoldDB" id="A0A917UCU1"/>
<dbReference type="Gene3D" id="2.40.10.480">
    <property type="match status" value="1"/>
</dbReference>
<keyword evidence="3" id="KW-1185">Reference proteome</keyword>
<reference evidence="2" key="2">
    <citation type="submission" date="2020-09" db="EMBL/GenBank/DDBJ databases">
        <authorList>
            <person name="Sun Q."/>
            <person name="Ohkuma M."/>
        </authorList>
    </citation>
    <scope>NUCLEOTIDE SEQUENCE</scope>
    <source>
        <strain evidence="2">JCM 19831</strain>
    </source>
</reference>
<proteinExistence type="predicted"/>
<dbReference type="EMBL" id="BMPI01000069">
    <property type="protein sequence ID" value="GGM74743.1"/>
    <property type="molecule type" value="Genomic_DNA"/>
</dbReference>
<name>A0A917UCU1_9ACTN</name>
<dbReference type="Pfam" id="PF13360">
    <property type="entry name" value="PQQ_2"/>
    <property type="match status" value="1"/>
</dbReference>
<evidence type="ECO:0000313" key="3">
    <source>
        <dbReference type="Proteomes" id="UP000642070"/>
    </source>
</evidence>
<dbReference type="InterPro" id="IPR015943">
    <property type="entry name" value="WD40/YVTN_repeat-like_dom_sf"/>
</dbReference>
<dbReference type="Proteomes" id="UP000642070">
    <property type="component" value="Unassembled WGS sequence"/>
</dbReference>
<feature type="domain" description="Pyrrolo-quinoline quinone repeat" evidence="1">
    <location>
        <begin position="78"/>
        <end position="288"/>
    </location>
</feature>
<dbReference type="InterPro" id="IPR011047">
    <property type="entry name" value="Quinoprotein_ADH-like_sf"/>
</dbReference>
<accession>A0A917UCU1</accession>
<dbReference type="Gene3D" id="2.130.10.10">
    <property type="entry name" value="YVTN repeat-like/Quinoprotein amine dehydrogenase"/>
    <property type="match status" value="1"/>
</dbReference>
<gene>
    <name evidence="2" type="ORF">GCM10007977_090450</name>
</gene>
<evidence type="ECO:0000313" key="2">
    <source>
        <dbReference type="EMBL" id="GGM74743.1"/>
    </source>
</evidence>
<sequence>MMIELDLSTPWEPPPPPRQRRRWPLVLLVVLVSLAAFSAAVPQARATPAFEVEHNVLSVDGAAGRVFAGRFGSVGGNTRLTAYRLRDGAELWTVPIEPSQHFTYVDADVVVLNTTWEESGSGPATTVTVLDAATGARRWQRGYVQVMGRYGGLMVVADLAATRGFPPLPYDPSQDPTVNPTPVPRAQRYQGLDERTGGVAWTVDVPPGSLAEASWTGTGYRLDGFTELDPSGELRRRDLATGAVTETRQLRFAGTLSSYATHGEQVVVNLAGQRGADVFDRASGERRWHWAGDQFNWLFACGPQRLCAGDETGLDMFEAGTGRLLWHLDRYANFRGYAGHSLLLASFEQPSAEHPEIRVVDPDTGRVERSIEGWRALASDGDRLVAWRSTGSYSALLATVEPATGRVTVFGRPGEWYGAPECTVTEGSLACVVVGRLSVWRLPPEPAA</sequence>
<dbReference type="RefSeq" id="WP_190256258.1">
    <property type="nucleotide sequence ID" value="NZ_BMPI01000069.1"/>
</dbReference>
<comment type="caution">
    <text evidence="2">The sequence shown here is derived from an EMBL/GenBank/DDBJ whole genome shotgun (WGS) entry which is preliminary data.</text>
</comment>
<dbReference type="SUPFAM" id="SSF50998">
    <property type="entry name" value="Quinoprotein alcohol dehydrogenase-like"/>
    <property type="match status" value="1"/>
</dbReference>
<evidence type="ECO:0000259" key="1">
    <source>
        <dbReference type="Pfam" id="PF13360"/>
    </source>
</evidence>